<dbReference type="Pfam" id="PF07927">
    <property type="entry name" value="HicA_toxin"/>
    <property type="match status" value="1"/>
</dbReference>
<dbReference type="Gene3D" id="3.30.920.30">
    <property type="entry name" value="Hypothetical protein"/>
    <property type="match status" value="1"/>
</dbReference>
<keyword evidence="2" id="KW-1277">Toxin-antitoxin system</keyword>
<evidence type="ECO:0000256" key="7">
    <source>
        <dbReference type="ARBA" id="ARBA00023016"/>
    </source>
</evidence>
<evidence type="ECO:0000256" key="3">
    <source>
        <dbReference type="ARBA" id="ARBA00022722"/>
    </source>
</evidence>
<organism evidence="8 9">
    <name type="scientific">Xenorhabdus khoisanae</name>
    <dbReference type="NCBI Taxonomy" id="880157"/>
    <lineage>
        <taxon>Bacteria</taxon>
        <taxon>Pseudomonadati</taxon>
        <taxon>Pseudomonadota</taxon>
        <taxon>Gammaproteobacteria</taxon>
        <taxon>Enterobacterales</taxon>
        <taxon>Morganellaceae</taxon>
        <taxon>Xenorhabdus</taxon>
    </lineage>
</organism>
<dbReference type="InterPro" id="IPR012933">
    <property type="entry name" value="HicA_mRNA_interferase"/>
</dbReference>
<evidence type="ECO:0000256" key="2">
    <source>
        <dbReference type="ARBA" id="ARBA00022649"/>
    </source>
</evidence>
<evidence type="ECO:0000256" key="1">
    <source>
        <dbReference type="ARBA" id="ARBA00006620"/>
    </source>
</evidence>
<keyword evidence="3" id="KW-0540">Nuclease</keyword>
<keyword evidence="4" id="KW-0255">Endonuclease</keyword>
<keyword evidence="7" id="KW-0346">Stress response</keyword>
<dbReference type="PANTHER" id="PTHR34873:SF3">
    <property type="entry name" value="ADDICTION MODULE TOXIN, HICA FAMILY"/>
    <property type="match status" value="1"/>
</dbReference>
<evidence type="ECO:0000256" key="5">
    <source>
        <dbReference type="ARBA" id="ARBA00022801"/>
    </source>
</evidence>
<proteinExistence type="inferred from homology"/>
<dbReference type="PANTHER" id="PTHR34873">
    <property type="entry name" value="SSR1766 PROTEIN"/>
    <property type="match status" value="1"/>
</dbReference>
<dbReference type="OrthoDB" id="9811409at2"/>
<dbReference type="SUPFAM" id="SSF54786">
    <property type="entry name" value="YcfA/nrd intein domain"/>
    <property type="match status" value="1"/>
</dbReference>
<keyword evidence="5" id="KW-0378">Hydrolase</keyword>
<dbReference type="AlphaFoldDB" id="A0A0J5IU26"/>
<name>A0A0J5IU26_9GAMM</name>
<dbReference type="EMBL" id="LFCV01000013">
    <property type="protein sequence ID" value="KMJ46675.1"/>
    <property type="molecule type" value="Genomic_DNA"/>
</dbReference>
<dbReference type="GO" id="GO:0003729">
    <property type="term" value="F:mRNA binding"/>
    <property type="evidence" value="ECO:0007669"/>
    <property type="project" value="InterPro"/>
</dbReference>
<evidence type="ECO:0000313" key="8">
    <source>
        <dbReference type="EMBL" id="KMJ46675.1"/>
    </source>
</evidence>
<evidence type="ECO:0008006" key="10">
    <source>
        <dbReference type="Google" id="ProtNLM"/>
    </source>
</evidence>
<comment type="similarity">
    <text evidence="1">Belongs to the HicA mRNA interferase family.</text>
</comment>
<dbReference type="InterPro" id="IPR038570">
    <property type="entry name" value="HicA_sf"/>
</dbReference>
<dbReference type="GO" id="GO:0004519">
    <property type="term" value="F:endonuclease activity"/>
    <property type="evidence" value="ECO:0007669"/>
    <property type="project" value="UniProtKB-KW"/>
</dbReference>
<protein>
    <recommendedName>
        <fullName evidence="10">Toxin HicA</fullName>
    </recommendedName>
</protein>
<dbReference type="STRING" id="880157.AB204_02310"/>
<keyword evidence="9" id="KW-1185">Reference proteome</keyword>
<evidence type="ECO:0000256" key="6">
    <source>
        <dbReference type="ARBA" id="ARBA00022884"/>
    </source>
</evidence>
<reference evidence="8 9" key="1">
    <citation type="submission" date="2015-06" db="EMBL/GenBank/DDBJ databases">
        <title>Draft Whole-Genome Sequence of the Entomopathogenic Bacterium Xenorhabdus khoisanae.</title>
        <authorList>
            <person name="Naidoo S."/>
            <person name="Featherston J."/>
            <person name="Gray V.M."/>
        </authorList>
    </citation>
    <scope>NUCLEOTIDE SEQUENCE [LARGE SCALE GENOMIC DNA]</scope>
    <source>
        <strain evidence="8 9">MCB</strain>
    </source>
</reference>
<evidence type="ECO:0000256" key="4">
    <source>
        <dbReference type="ARBA" id="ARBA00022759"/>
    </source>
</evidence>
<comment type="caution">
    <text evidence="8">The sequence shown here is derived from an EMBL/GenBank/DDBJ whole genome shotgun (WGS) entry which is preliminary data.</text>
</comment>
<evidence type="ECO:0000313" key="9">
    <source>
        <dbReference type="Proteomes" id="UP000036277"/>
    </source>
</evidence>
<gene>
    <name evidence="8" type="ORF">AB204_02310</name>
</gene>
<dbReference type="RefSeq" id="WP_047961757.1">
    <property type="nucleotide sequence ID" value="NZ_CAWMBG010000013.1"/>
</dbReference>
<dbReference type="Proteomes" id="UP000036277">
    <property type="component" value="Unassembled WGS sequence"/>
</dbReference>
<accession>A0A0J5IU26</accession>
<dbReference type="PATRIC" id="fig|880157.4.peg.481"/>
<keyword evidence="6" id="KW-0694">RNA-binding</keyword>
<dbReference type="GO" id="GO:0016787">
    <property type="term" value="F:hydrolase activity"/>
    <property type="evidence" value="ECO:0007669"/>
    <property type="project" value="UniProtKB-KW"/>
</dbReference>
<sequence>MRSADLIKEVEKRGWVLVRINGSHHHFKHPEHNDLLTIPHPKQEIKVGLLRKIQKQVGL</sequence>